<evidence type="ECO:0000259" key="4">
    <source>
        <dbReference type="SMART" id="SM00852"/>
    </source>
</evidence>
<sequence>MIRVGIITASDKGSAGQRVDTSGDVIREIIEKQGWQVTEYEILPDEQQKLEQKMMDWCDNYKVDLLLTTGGTGFSNRDVTPEATYAVAERLVPGIGEAMRYYSLQITKRAMLSRGIAAIRKGTLIINLPGSPKGVKENLEVIIDGLGHGLDILKGEASECGQPVHLK</sequence>
<dbReference type="InterPro" id="IPR001453">
    <property type="entry name" value="MoaB/Mog_dom"/>
</dbReference>
<accession>A0A1I5I3F2</accession>
<evidence type="ECO:0000313" key="5">
    <source>
        <dbReference type="EMBL" id="SFO54720.1"/>
    </source>
</evidence>
<gene>
    <name evidence="5" type="ORF">SAMN04489757_13821</name>
</gene>
<dbReference type="AlphaFoldDB" id="A0A1I5I3F2"/>
<dbReference type="CDD" id="cd00886">
    <property type="entry name" value="MogA_MoaB"/>
    <property type="match status" value="1"/>
</dbReference>
<feature type="domain" description="MoaB/Mog" evidence="4">
    <location>
        <begin position="5"/>
        <end position="149"/>
    </location>
</feature>
<dbReference type="Pfam" id="PF00994">
    <property type="entry name" value="MoCF_biosynth"/>
    <property type="match status" value="1"/>
</dbReference>
<evidence type="ECO:0000256" key="1">
    <source>
        <dbReference type="ARBA" id="ARBA00003487"/>
    </source>
</evidence>
<dbReference type="PANTHER" id="PTHR43764">
    <property type="entry name" value="MOLYBDENUM COFACTOR BIOSYNTHESIS"/>
    <property type="match status" value="1"/>
</dbReference>
<keyword evidence="3" id="KW-0501">Molybdenum cofactor biosynthesis</keyword>
<protein>
    <submittedName>
        <fullName evidence="5">Molybdenum cofactor synthesis domain-containing protein</fullName>
    </submittedName>
</protein>
<dbReference type="UniPathway" id="UPA00344"/>
<dbReference type="Proteomes" id="UP000198806">
    <property type="component" value="Unassembled WGS sequence"/>
</dbReference>
<dbReference type="PROSITE" id="PS01078">
    <property type="entry name" value="MOCF_BIOSYNTHESIS_1"/>
    <property type="match status" value="1"/>
</dbReference>
<dbReference type="EMBL" id="FOWD01000038">
    <property type="protein sequence ID" value="SFO54720.1"/>
    <property type="molecule type" value="Genomic_DNA"/>
</dbReference>
<dbReference type="OrthoDB" id="9784492at2"/>
<dbReference type="InterPro" id="IPR051920">
    <property type="entry name" value="MPT_Adenylyltrnsfr/MoaC-Rel"/>
</dbReference>
<dbReference type="PANTHER" id="PTHR43764:SF1">
    <property type="entry name" value="MOLYBDOPTERIN MOLYBDOTRANSFERASE"/>
    <property type="match status" value="1"/>
</dbReference>
<keyword evidence="6" id="KW-1185">Reference proteome</keyword>
<dbReference type="RefSeq" id="WP_091688046.1">
    <property type="nucleotide sequence ID" value="NZ_BAABFM010000011.1"/>
</dbReference>
<comment type="pathway">
    <text evidence="2">Cofactor biosynthesis; molybdopterin biosynthesis.</text>
</comment>
<dbReference type="STRING" id="1527.SAMN04489757_13821"/>
<dbReference type="NCBIfam" id="TIGR00177">
    <property type="entry name" value="molyb_syn"/>
    <property type="match status" value="1"/>
</dbReference>
<dbReference type="GO" id="GO:0006777">
    <property type="term" value="P:Mo-molybdopterin cofactor biosynthetic process"/>
    <property type="evidence" value="ECO:0007669"/>
    <property type="project" value="UniProtKB-KW"/>
</dbReference>
<dbReference type="InterPro" id="IPR008284">
    <property type="entry name" value="MoCF_biosynth_CS"/>
</dbReference>
<evidence type="ECO:0000256" key="3">
    <source>
        <dbReference type="ARBA" id="ARBA00023150"/>
    </source>
</evidence>
<evidence type="ECO:0000256" key="2">
    <source>
        <dbReference type="ARBA" id="ARBA00005046"/>
    </source>
</evidence>
<reference evidence="5 6" key="1">
    <citation type="submission" date="2016-10" db="EMBL/GenBank/DDBJ databases">
        <authorList>
            <person name="de Groot N.N."/>
        </authorList>
    </citation>
    <scope>NUCLEOTIDE SEQUENCE [LARGE SCALE GENOMIC DNA]</scope>
    <source>
        <strain evidence="5 6">DSM 1283</strain>
    </source>
</reference>
<dbReference type="SMART" id="SM00852">
    <property type="entry name" value="MoCF_biosynth"/>
    <property type="match status" value="1"/>
</dbReference>
<proteinExistence type="predicted"/>
<evidence type="ECO:0000313" key="6">
    <source>
        <dbReference type="Proteomes" id="UP000198806"/>
    </source>
</evidence>
<name>A0A1I5I3F2_9FIRM</name>
<dbReference type="SUPFAM" id="SSF53218">
    <property type="entry name" value="Molybdenum cofactor biosynthesis proteins"/>
    <property type="match status" value="1"/>
</dbReference>
<organism evidence="5 6">
    <name type="scientific">Anaerocolumna aminovalerica</name>
    <dbReference type="NCBI Taxonomy" id="1527"/>
    <lineage>
        <taxon>Bacteria</taxon>
        <taxon>Bacillati</taxon>
        <taxon>Bacillota</taxon>
        <taxon>Clostridia</taxon>
        <taxon>Lachnospirales</taxon>
        <taxon>Lachnospiraceae</taxon>
        <taxon>Anaerocolumna</taxon>
    </lineage>
</organism>
<dbReference type="InterPro" id="IPR036425">
    <property type="entry name" value="MoaB/Mog-like_dom_sf"/>
</dbReference>
<dbReference type="Gene3D" id="3.40.980.10">
    <property type="entry name" value="MoaB/Mog-like domain"/>
    <property type="match status" value="1"/>
</dbReference>
<comment type="function">
    <text evidence="1">May be involved in the biosynthesis of molybdopterin.</text>
</comment>